<dbReference type="EMBL" id="BARU01004718">
    <property type="protein sequence ID" value="GAH23134.1"/>
    <property type="molecule type" value="Genomic_DNA"/>
</dbReference>
<comment type="caution">
    <text evidence="1">The sequence shown here is derived from an EMBL/GenBank/DDBJ whole genome shotgun (WGS) entry which is preliminary data.</text>
</comment>
<gene>
    <name evidence="1" type="ORF">S03H2_09336</name>
</gene>
<accession>X1F178</accession>
<protein>
    <submittedName>
        <fullName evidence="1">Uncharacterized protein</fullName>
    </submittedName>
</protein>
<evidence type="ECO:0000313" key="1">
    <source>
        <dbReference type="EMBL" id="GAH23134.1"/>
    </source>
</evidence>
<organism evidence="1">
    <name type="scientific">marine sediment metagenome</name>
    <dbReference type="NCBI Taxonomy" id="412755"/>
    <lineage>
        <taxon>unclassified sequences</taxon>
        <taxon>metagenomes</taxon>
        <taxon>ecological metagenomes</taxon>
    </lineage>
</organism>
<reference evidence="1" key="1">
    <citation type="journal article" date="2014" name="Front. Microbiol.">
        <title>High frequency of phylogenetically diverse reductive dehalogenase-homologous genes in deep subseafloor sedimentary metagenomes.</title>
        <authorList>
            <person name="Kawai M."/>
            <person name="Futagami T."/>
            <person name="Toyoda A."/>
            <person name="Takaki Y."/>
            <person name="Nishi S."/>
            <person name="Hori S."/>
            <person name="Arai W."/>
            <person name="Tsubouchi T."/>
            <person name="Morono Y."/>
            <person name="Uchiyama I."/>
            <person name="Ito T."/>
            <person name="Fujiyama A."/>
            <person name="Inagaki F."/>
            <person name="Takami H."/>
        </authorList>
    </citation>
    <scope>NUCLEOTIDE SEQUENCE</scope>
    <source>
        <strain evidence="1">Expedition CK06-06</strain>
    </source>
</reference>
<name>X1F178_9ZZZZ</name>
<dbReference type="AlphaFoldDB" id="X1F178"/>
<sequence length="75" mass="9249">MGAVPIKYTVPIYPKQRQNPRYDYMTNEQLEIDKLVYEMYNLNREDIDEVENWYFRRYPKLAGVIEEKLKRKNDD</sequence>
<proteinExistence type="predicted"/>